<keyword evidence="3" id="KW-1185">Reference proteome</keyword>
<accession>A0A9P1CQ72</accession>
<comment type="caution">
    <text evidence="1">The sequence shown here is derived from an EMBL/GenBank/DDBJ whole genome shotgun (WGS) entry which is preliminary data.</text>
</comment>
<gene>
    <name evidence="1" type="ORF">C1SCF055_LOCUS22012</name>
</gene>
<organism evidence="1">
    <name type="scientific">Cladocopium goreaui</name>
    <dbReference type="NCBI Taxonomy" id="2562237"/>
    <lineage>
        <taxon>Eukaryota</taxon>
        <taxon>Sar</taxon>
        <taxon>Alveolata</taxon>
        <taxon>Dinophyceae</taxon>
        <taxon>Suessiales</taxon>
        <taxon>Symbiodiniaceae</taxon>
        <taxon>Cladocopium</taxon>
    </lineage>
</organism>
<protein>
    <submittedName>
        <fullName evidence="1">Uncharacterized protein</fullName>
    </submittedName>
</protein>
<dbReference type="EMBL" id="CAMXCT010002078">
    <property type="protein sequence ID" value="CAI3995446.1"/>
    <property type="molecule type" value="Genomic_DNA"/>
</dbReference>
<evidence type="ECO:0000313" key="1">
    <source>
        <dbReference type="EMBL" id="CAI3995446.1"/>
    </source>
</evidence>
<name>A0A9P1CQ72_9DINO</name>
<sequence>MAVEKFAGVKRIHTAFKNRGHASASYEINDDPVFQDYNSGLGFAYCLALTIRLFKKVGLNFEAPVCSTWVWLSRGNLLETVWILIDHKSITPAKPRNLMVSRMCINLLVMCILRLCFVVEQPGSSILEEHPLFVWLCRHFRIYKAFIWMGSYGGCRDLA</sequence>
<dbReference type="EMBL" id="CAMXCT020002078">
    <property type="protein sequence ID" value="CAL1148821.1"/>
    <property type="molecule type" value="Genomic_DNA"/>
</dbReference>
<reference evidence="1" key="1">
    <citation type="submission" date="2022-10" db="EMBL/GenBank/DDBJ databases">
        <authorList>
            <person name="Chen Y."/>
            <person name="Dougan E. K."/>
            <person name="Chan C."/>
            <person name="Rhodes N."/>
            <person name="Thang M."/>
        </authorList>
    </citation>
    <scope>NUCLEOTIDE SEQUENCE</scope>
</reference>
<evidence type="ECO:0000313" key="2">
    <source>
        <dbReference type="EMBL" id="CAL4782758.1"/>
    </source>
</evidence>
<evidence type="ECO:0000313" key="3">
    <source>
        <dbReference type="Proteomes" id="UP001152797"/>
    </source>
</evidence>
<proteinExistence type="predicted"/>
<dbReference type="AlphaFoldDB" id="A0A9P1CQ72"/>
<dbReference type="EMBL" id="CAMXCT030002078">
    <property type="protein sequence ID" value="CAL4782758.1"/>
    <property type="molecule type" value="Genomic_DNA"/>
</dbReference>
<reference evidence="2 3" key="2">
    <citation type="submission" date="2024-05" db="EMBL/GenBank/DDBJ databases">
        <authorList>
            <person name="Chen Y."/>
            <person name="Shah S."/>
            <person name="Dougan E. K."/>
            <person name="Thang M."/>
            <person name="Chan C."/>
        </authorList>
    </citation>
    <scope>NUCLEOTIDE SEQUENCE [LARGE SCALE GENOMIC DNA]</scope>
</reference>
<dbReference type="Proteomes" id="UP001152797">
    <property type="component" value="Unassembled WGS sequence"/>
</dbReference>